<dbReference type="AlphaFoldDB" id="D8LNR9"/>
<evidence type="ECO:0000256" key="2">
    <source>
        <dbReference type="ARBA" id="ARBA00005287"/>
    </source>
</evidence>
<dbReference type="Proteomes" id="UP000002630">
    <property type="component" value="Unassembled WGS sequence"/>
</dbReference>
<feature type="region of interest" description="Disordered" evidence="4">
    <location>
        <begin position="179"/>
        <end position="280"/>
    </location>
</feature>
<dbReference type="PANTHER" id="PTHR19411">
    <property type="entry name" value="PROTEIN BUD31-RELATED"/>
    <property type="match status" value="1"/>
</dbReference>
<feature type="compositionally biased region" description="Basic and acidic residues" evidence="4">
    <location>
        <begin position="245"/>
        <end position="259"/>
    </location>
</feature>
<dbReference type="PANTHER" id="PTHR19411:SF0">
    <property type="entry name" value="PROTEIN BUD31 HOMOLOG"/>
    <property type="match status" value="1"/>
</dbReference>
<evidence type="ECO:0000313" key="5">
    <source>
        <dbReference type="EMBL" id="CBN78279.1"/>
    </source>
</evidence>
<evidence type="ECO:0000313" key="6">
    <source>
        <dbReference type="Proteomes" id="UP000002630"/>
    </source>
</evidence>
<feature type="compositionally biased region" description="Basic and acidic residues" evidence="4">
    <location>
        <begin position="194"/>
        <end position="205"/>
    </location>
</feature>
<evidence type="ECO:0000256" key="1">
    <source>
        <dbReference type="ARBA" id="ARBA00004123"/>
    </source>
</evidence>
<dbReference type="FunCoup" id="D8LNR9">
    <property type="interactions" value="539"/>
</dbReference>
<comment type="subcellular location">
    <subcellularLocation>
        <location evidence="1">Nucleus</location>
    </subcellularLocation>
</comment>
<dbReference type="PRINTS" id="PR00322">
    <property type="entry name" value="G10"/>
</dbReference>
<comment type="similarity">
    <text evidence="2">Belongs to the BUD31 (G10) family.</text>
</comment>
<dbReference type="GO" id="GO:0005681">
    <property type="term" value="C:spliceosomal complex"/>
    <property type="evidence" value="ECO:0007669"/>
    <property type="project" value="TreeGrafter"/>
</dbReference>
<proteinExistence type="inferred from homology"/>
<accession>D8LNR9</accession>
<evidence type="ECO:0008006" key="7">
    <source>
        <dbReference type="Google" id="ProtNLM"/>
    </source>
</evidence>
<dbReference type="STRING" id="2880.D8LNR9"/>
<dbReference type="OrthoDB" id="277109at2759"/>
<sequence>MSRFARKERPPPGFEILEPTLNALENELREKVNEQHEGKRKNEALWPVFQITWQRSRYVYDMHYVYKAITKDVLEYCIRSKLVDGPLMAKWKKPGYERLCSTYVINTKNYKFGTVSICRVPKQYLSAGTVVEDVNTGCRGCATGAGGNKNIFGNKYGQYLAAIQVARQKQKDLKAREQLFDVEEDEEEEEEDGGGQREKGSDKRSSGKGGGRGGGDGANSDSEDEDKDGGVWADNEAEAMLGPGDEAKASAEAEREARKAAAKLASAGSSYDGGGKRART</sequence>
<dbReference type="eggNOG" id="KOG3404">
    <property type="taxonomic scope" value="Eukaryota"/>
</dbReference>
<dbReference type="Pfam" id="PF01125">
    <property type="entry name" value="BUD31"/>
    <property type="match status" value="1"/>
</dbReference>
<dbReference type="InterPro" id="IPR001748">
    <property type="entry name" value="BUD31"/>
</dbReference>
<keyword evidence="3" id="KW-0539">Nucleus</keyword>
<evidence type="ECO:0000256" key="4">
    <source>
        <dbReference type="SAM" id="MobiDB-lite"/>
    </source>
</evidence>
<gene>
    <name evidence="5" type="ORF">Esi_0005_0154</name>
</gene>
<feature type="compositionally biased region" description="Gly residues" evidence="4">
    <location>
        <begin position="207"/>
        <end position="217"/>
    </location>
</feature>
<name>D8LNR9_ECTSI</name>
<feature type="compositionally biased region" description="Acidic residues" evidence="4">
    <location>
        <begin position="180"/>
        <end position="193"/>
    </location>
</feature>
<evidence type="ECO:0000256" key="3">
    <source>
        <dbReference type="ARBA" id="ARBA00023242"/>
    </source>
</evidence>
<dbReference type="GO" id="GO:0000398">
    <property type="term" value="P:mRNA splicing, via spliceosome"/>
    <property type="evidence" value="ECO:0007669"/>
    <property type="project" value="TreeGrafter"/>
</dbReference>
<protein>
    <recommendedName>
        <fullName evidence="7">G10 protein</fullName>
    </recommendedName>
</protein>
<reference evidence="5 6" key="1">
    <citation type="journal article" date="2010" name="Nature">
        <title>The Ectocarpus genome and the independent evolution of multicellularity in brown algae.</title>
        <authorList>
            <person name="Cock J.M."/>
            <person name="Sterck L."/>
            <person name="Rouze P."/>
            <person name="Scornet D."/>
            <person name="Allen A.E."/>
            <person name="Amoutzias G."/>
            <person name="Anthouard V."/>
            <person name="Artiguenave F."/>
            <person name="Aury J.M."/>
            <person name="Badger J.H."/>
            <person name="Beszteri B."/>
            <person name="Billiau K."/>
            <person name="Bonnet E."/>
            <person name="Bothwell J.H."/>
            <person name="Bowler C."/>
            <person name="Boyen C."/>
            <person name="Brownlee C."/>
            <person name="Carrano C.J."/>
            <person name="Charrier B."/>
            <person name="Cho G.Y."/>
            <person name="Coelho S.M."/>
            <person name="Collen J."/>
            <person name="Corre E."/>
            <person name="Da Silva C."/>
            <person name="Delage L."/>
            <person name="Delaroque N."/>
            <person name="Dittami S.M."/>
            <person name="Doulbeau S."/>
            <person name="Elias M."/>
            <person name="Farnham G."/>
            <person name="Gachon C.M."/>
            <person name="Gschloessl B."/>
            <person name="Heesch S."/>
            <person name="Jabbari K."/>
            <person name="Jubin C."/>
            <person name="Kawai H."/>
            <person name="Kimura K."/>
            <person name="Kloareg B."/>
            <person name="Kupper F.C."/>
            <person name="Lang D."/>
            <person name="Le Bail A."/>
            <person name="Leblanc C."/>
            <person name="Lerouge P."/>
            <person name="Lohr M."/>
            <person name="Lopez P.J."/>
            <person name="Martens C."/>
            <person name="Maumus F."/>
            <person name="Michel G."/>
            <person name="Miranda-Saavedra D."/>
            <person name="Morales J."/>
            <person name="Moreau H."/>
            <person name="Motomura T."/>
            <person name="Nagasato C."/>
            <person name="Napoli C.A."/>
            <person name="Nelson D.R."/>
            <person name="Nyvall-Collen P."/>
            <person name="Peters A.F."/>
            <person name="Pommier C."/>
            <person name="Potin P."/>
            <person name="Poulain J."/>
            <person name="Quesneville H."/>
            <person name="Read B."/>
            <person name="Rensing S.A."/>
            <person name="Ritter A."/>
            <person name="Rousvoal S."/>
            <person name="Samanta M."/>
            <person name="Samson G."/>
            <person name="Schroeder D.C."/>
            <person name="Segurens B."/>
            <person name="Strittmatter M."/>
            <person name="Tonon T."/>
            <person name="Tregear J.W."/>
            <person name="Valentin K."/>
            <person name="von Dassow P."/>
            <person name="Yamagishi T."/>
            <person name="Van de Peer Y."/>
            <person name="Wincker P."/>
        </authorList>
    </citation>
    <scope>NUCLEOTIDE SEQUENCE [LARGE SCALE GENOMIC DNA]</scope>
    <source>
        <strain evidence="6">Ec32 / CCAP1310/4</strain>
    </source>
</reference>
<keyword evidence="6" id="KW-1185">Reference proteome</keyword>
<dbReference type="EMBL" id="FN649760">
    <property type="protein sequence ID" value="CBN78279.1"/>
    <property type="molecule type" value="Genomic_DNA"/>
</dbReference>
<dbReference type="InParanoid" id="D8LNR9"/>
<organism evidence="5 6">
    <name type="scientific">Ectocarpus siliculosus</name>
    <name type="common">Brown alga</name>
    <name type="synonym">Conferva siliculosa</name>
    <dbReference type="NCBI Taxonomy" id="2880"/>
    <lineage>
        <taxon>Eukaryota</taxon>
        <taxon>Sar</taxon>
        <taxon>Stramenopiles</taxon>
        <taxon>Ochrophyta</taxon>
        <taxon>PX clade</taxon>
        <taxon>Phaeophyceae</taxon>
        <taxon>Ectocarpales</taxon>
        <taxon>Ectocarpaceae</taxon>
        <taxon>Ectocarpus</taxon>
    </lineage>
</organism>